<dbReference type="OrthoDB" id="2281581at2759"/>
<dbReference type="GO" id="GO:0003676">
    <property type="term" value="F:nucleic acid binding"/>
    <property type="evidence" value="ECO:0007669"/>
    <property type="project" value="InterPro"/>
</dbReference>
<reference evidence="2" key="1">
    <citation type="submission" date="2020-04" db="EMBL/GenBank/DDBJ databases">
        <authorList>
            <person name="Alioto T."/>
            <person name="Alioto T."/>
            <person name="Gomez Garrido J."/>
        </authorList>
    </citation>
    <scope>NUCLEOTIDE SEQUENCE</scope>
    <source>
        <strain evidence="2">A484AB</strain>
    </source>
</reference>
<dbReference type="InterPro" id="IPR036397">
    <property type="entry name" value="RNaseH_sf"/>
</dbReference>
<feature type="compositionally biased region" description="Polar residues" evidence="1">
    <location>
        <begin position="73"/>
        <end position="85"/>
    </location>
</feature>
<dbReference type="CDD" id="cd09275">
    <property type="entry name" value="RNase_HI_RT_DIRS1"/>
    <property type="match status" value="1"/>
</dbReference>
<accession>A0A7D9JH97</accession>
<protein>
    <submittedName>
        <fullName evidence="2">Transposon Tf2-6 poly</fullName>
    </submittedName>
</protein>
<dbReference type="AlphaFoldDB" id="A0A7D9JH97"/>
<dbReference type="PANTHER" id="PTHR34239">
    <property type="entry name" value="APPLE DOMAIN-CONTAINING PROTEIN"/>
    <property type="match status" value="1"/>
</dbReference>
<dbReference type="EMBL" id="CACRXK020016395">
    <property type="protein sequence ID" value="CAB4029769.1"/>
    <property type="molecule type" value="Genomic_DNA"/>
</dbReference>
<feature type="region of interest" description="Disordered" evidence="1">
    <location>
        <begin position="269"/>
        <end position="320"/>
    </location>
</feature>
<feature type="region of interest" description="Disordered" evidence="1">
    <location>
        <begin position="45"/>
        <end position="85"/>
    </location>
</feature>
<evidence type="ECO:0000256" key="1">
    <source>
        <dbReference type="SAM" id="MobiDB-lite"/>
    </source>
</evidence>
<keyword evidence="3" id="KW-1185">Reference proteome</keyword>
<gene>
    <name evidence="2" type="ORF">PACLA_8A044671</name>
</gene>
<sequence length="676" mass="75407">MELLSKLNDNICALGVSLNKRKHESIVSDQPSTNTAVSAKKAKISSLSESVSDNESDSEALLGDAEQGHHNGNENTSNEGEQQSANMADVDDPLLDEIAQSLDETERTGDPVSDKLALIANKRWNHKLSDDQLKEKDEKYPRPANCDKVVSLRVNPEIWAKLPRAVRGEDNKLFRVQTQLSTVTNLVVQATDMLLKAKSDPKSLQIDDLVRMNTDAVALVSHASHELAQKRREIIKPHLHRDYIELCSKEVPVTSLLFGDDLQTESTRIRATNKIGNTTNPSSHQPSQRRIYKPNTSNYSNKQPLFYGEEPSRTDDWRTTNGGVSEYESLVPSLIKYFEHKVANFKAGQLSTSYFAWKELTSDPEILETVSGEKTQKIKEACQKLLQSPQPTIREVARVIGMLTASFPGVMFGPLHYRHLDMDKIVALKLRKGNYNKTMTLSDEAKHELSWCVRSIESAYSVVSHGQADTTMTTDASKTGWGCSLAGTPTGGSWDPGESEKHINWLEVKAILLSLKSFVAHICQKHVKILSDNTTAVCCINHTGTSHSKEINLLVTEIWDFCIENTIWITVAHIPGKHNVIADFESRRGTNDTEWALDQTVYDQAIQLLDHTNNTDVTIPSSENTSSTKEVAITDVPLIGGLLESKGMSKEAASIIVQAWRPGTQKQYKYYLQKWE</sequence>
<dbReference type="PANTHER" id="PTHR34239:SF2">
    <property type="entry name" value="TRANSPOSABLE ELEMENT P TRANSPOSASE_THAP9 CONSERVED DOMAIN-CONTAINING PROTEIN"/>
    <property type="match status" value="1"/>
</dbReference>
<proteinExistence type="predicted"/>
<evidence type="ECO:0000313" key="2">
    <source>
        <dbReference type="EMBL" id="CAB4029769.1"/>
    </source>
</evidence>
<evidence type="ECO:0000313" key="3">
    <source>
        <dbReference type="Proteomes" id="UP001152795"/>
    </source>
</evidence>
<organism evidence="2 3">
    <name type="scientific">Paramuricea clavata</name>
    <name type="common">Red gorgonian</name>
    <name type="synonym">Violescent sea-whip</name>
    <dbReference type="NCBI Taxonomy" id="317549"/>
    <lineage>
        <taxon>Eukaryota</taxon>
        <taxon>Metazoa</taxon>
        <taxon>Cnidaria</taxon>
        <taxon>Anthozoa</taxon>
        <taxon>Octocorallia</taxon>
        <taxon>Malacalcyonacea</taxon>
        <taxon>Plexauridae</taxon>
        <taxon>Paramuricea</taxon>
    </lineage>
</organism>
<dbReference type="Gene3D" id="3.30.420.10">
    <property type="entry name" value="Ribonuclease H-like superfamily/Ribonuclease H"/>
    <property type="match status" value="1"/>
</dbReference>
<dbReference type="Proteomes" id="UP001152795">
    <property type="component" value="Unassembled WGS sequence"/>
</dbReference>
<feature type="compositionally biased region" description="Polar residues" evidence="1">
    <location>
        <begin position="269"/>
        <end position="303"/>
    </location>
</feature>
<name>A0A7D9JH97_PARCT</name>
<comment type="caution">
    <text evidence="2">The sequence shown here is derived from an EMBL/GenBank/DDBJ whole genome shotgun (WGS) entry which is preliminary data.</text>
</comment>